<keyword evidence="4 8" id="KW-0489">Methyltransferase</keyword>
<dbReference type="CDD" id="cd02440">
    <property type="entry name" value="AdoMet_MTases"/>
    <property type="match status" value="1"/>
</dbReference>
<comment type="catalytic activity">
    <reaction evidence="7">
        <text>[protein]-L-isoaspartate + S-adenosyl-L-methionine = [protein]-L-isoaspartate alpha-methyl ester + S-adenosyl-L-homocysteine</text>
        <dbReference type="Rhea" id="RHEA:12705"/>
        <dbReference type="Rhea" id="RHEA-COMP:12143"/>
        <dbReference type="Rhea" id="RHEA-COMP:12144"/>
        <dbReference type="ChEBI" id="CHEBI:57856"/>
        <dbReference type="ChEBI" id="CHEBI:59789"/>
        <dbReference type="ChEBI" id="CHEBI:90596"/>
        <dbReference type="ChEBI" id="CHEBI:90598"/>
        <dbReference type="EC" id="2.1.1.77"/>
    </reaction>
    <physiologicalReaction direction="left-to-right" evidence="7">
        <dbReference type="Rhea" id="RHEA:12706"/>
    </physiologicalReaction>
</comment>
<dbReference type="NCBIfam" id="TIGR00080">
    <property type="entry name" value="pimt"/>
    <property type="match status" value="1"/>
</dbReference>
<evidence type="ECO:0000256" key="1">
    <source>
        <dbReference type="ARBA" id="ARBA00004496"/>
    </source>
</evidence>
<dbReference type="PROSITE" id="PS01279">
    <property type="entry name" value="PCMT"/>
    <property type="match status" value="1"/>
</dbReference>
<evidence type="ECO:0000256" key="8">
    <source>
        <dbReference type="RuleBase" id="RU003802"/>
    </source>
</evidence>
<comment type="subcellular location">
    <subcellularLocation>
        <location evidence="1">Cytoplasm</location>
    </subcellularLocation>
</comment>
<protein>
    <recommendedName>
        <fullName evidence="8">Protein-L-isoaspartate O-methyltransferase</fullName>
        <ecNumber evidence="8">2.1.1.77</ecNumber>
    </recommendedName>
</protein>
<keyword evidence="5 8" id="KW-0808">Transferase</keyword>
<evidence type="ECO:0000313" key="10">
    <source>
        <dbReference type="RefSeq" id="XP_026272688.1"/>
    </source>
</evidence>
<dbReference type="PANTHER" id="PTHR11579:SF0">
    <property type="entry name" value="PROTEIN-L-ISOASPARTATE(D-ASPARTATE) O-METHYLTRANSFERASE"/>
    <property type="match status" value="1"/>
</dbReference>
<evidence type="ECO:0000256" key="2">
    <source>
        <dbReference type="ARBA" id="ARBA00005369"/>
    </source>
</evidence>
<organism evidence="9 10">
    <name type="scientific">Frankliniella occidentalis</name>
    <name type="common">Western flower thrips</name>
    <name type="synonym">Euthrips occidentalis</name>
    <dbReference type="NCBI Taxonomy" id="133901"/>
    <lineage>
        <taxon>Eukaryota</taxon>
        <taxon>Metazoa</taxon>
        <taxon>Ecdysozoa</taxon>
        <taxon>Arthropoda</taxon>
        <taxon>Hexapoda</taxon>
        <taxon>Insecta</taxon>
        <taxon>Pterygota</taxon>
        <taxon>Neoptera</taxon>
        <taxon>Paraneoptera</taxon>
        <taxon>Thysanoptera</taxon>
        <taxon>Terebrantia</taxon>
        <taxon>Thripoidea</taxon>
        <taxon>Thripidae</taxon>
        <taxon>Frankliniella</taxon>
    </lineage>
</organism>
<dbReference type="CTD" id="30751"/>
<gene>
    <name evidence="10" type="primary">LOC113202600</name>
</gene>
<dbReference type="KEGG" id="foc:113202600"/>
<reference evidence="10" key="1">
    <citation type="submission" date="2025-08" db="UniProtKB">
        <authorList>
            <consortium name="RefSeq"/>
        </authorList>
    </citation>
    <scope>IDENTIFICATION</scope>
    <source>
        <tissue evidence="10">Whole organism</tissue>
    </source>
</reference>
<dbReference type="GeneID" id="113202600"/>
<dbReference type="AlphaFoldDB" id="A0A6J1RWH6"/>
<dbReference type="EC" id="2.1.1.77" evidence="8"/>
<evidence type="ECO:0000256" key="4">
    <source>
        <dbReference type="ARBA" id="ARBA00022603"/>
    </source>
</evidence>
<dbReference type="GO" id="GO:0004719">
    <property type="term" value="F:protein-L-isoaspartate (D-aspartate) O-methyltransferase activity"/>
    <property type="evidence" value="ECO:0007669"/>
    <property type="project" value="UniProtKB-UniRule"/>
</dbReference>
<dbReference type="PANTHER" id="PTHR11579">
    <property type="entry name" value="PROTEIN-L-ISOASPARTATE O-METHYLTRANSFERASE"/>
    <property type="match status" value="1"/>
</dbReference>
<dbReference type="InterPro" id="IPR000682">
    <property type="entry name" value="PCMT"/>
</dbReference>
<name>A0A6J1RWH6_FRAOC</name>
<evidence type="ECO:0000256" key="7">
    <source>
        <dbReference type="ARBA" id="ARBA00035815"/>
    </source>
</evidence>
<proteinExistence type="inferred from homology"/>
<comment type="similarity">
    <text evidence="2 8">Belongs to the methyltransferase superfamily. L-isoaspartyl/D-aspartyl protein methyltransferase family.</text>
</comment>
<dbReference type="Gene3D" id="3.40.50.150">
    <property type="entry name" value="Vaccinia Virus protein VP39"/>
    <property type="match status" value="1"/>
</dbReference>
<keyword evidence="6 8" id="KW-0949">S-adenosyl-L-methionine</keyword>
<evidence type="ECO:0000256" key="3">
    <source>
        <dbReference type="ARBA" id="ARBA00022490"/>
    </source>
</evidence>
<keyword evidence="3" id="KW-0963">Cytoplasm</keyword>
<dbReference type="SUPFAM" id="SSF53335">
    <property type="entry name" value="S-adenosyl-L-methionine-dependent methyltransferases"/>
    <property type="match status" value="1"/>
</dbReference>
<dbReference type="OrthoDB" id="73890at2759"/>
<keyword evidence="9" id="KW-1185">Reference proteome</keyword>
<sequence length="267" mass="28925">MRPPGRGWPQRTMKSGDLHMGKNILWFLIVVTVVTLFAMAWRSHGKTNIELIRNLRANNIIKSDAVERAMLAVDRGRYAKTNPYMDAPQGIGYGVTISAPHMHAYALEQLRDHLSEGSKALDVGSGSGYLTVCMALMVGESGHVVGIDHIPELVEFSRQNVLSDKPDLLESGRLQLIAGDGRQGFPSSAPYDAIHVGAAAPTVPQALIQQLKPGGRLVVPVGPEGGSQTLEQIDKSADGLITQKTLMGVVYVPLTDRNHQCPPNSHR</sequence>
<accession>A0A6J1RWH6</accession>
<dbReference type="Pfam" id="PF01135">
    <property type="entry name" value="PCMT"/>
    <property type="match status" value="1"/>
</dbReference>
<dbReference type="InterPro" id="IPR029063">
    <property type="entry name" value="SAM-dependent_MTases_sf"/>
</dbReference>
<evidence type="ECO:0000256" key="5">
    <source>
        <dbReference type="ARBA" id="ARBA00022679"/>
    </source>
</evidence>
<dbReference type="Proteomes" id="UP000504606">
    <property type="component" value="Unplaced"/>
</dbReference>
<evidence type="ECO:0000313" key="9">
    <source>
        <dbReference type="Proteomes" id="UP000504606"/>
    </source>
</evidence>
<dbReference type="FunFam" id="3.40.50.150:FF:000027">
    <property type="entry name" value="Protein-L-isoaspartate O-methyltransferase"/>
    <property type="match status" value="1"/>
</dbReference>
<dbReference type="GO" id="GO:0005737">
    <property type="term" value="C:cytoplasm"/>
    <property type="evidence" value="ECO:0007669"/>
    <property type="project" value="UniProtKB-SubCell"/>
</dbReference>
<dbReference type="GO" id="GO:0032259">
    <property type="term" value="P:methylation"/>
    <property type="evidence" value="ECO:0007669"/>
    <property type="project" value="UniProtKB-KW"/>
</dbReference>
<evidence type="ECO:0000256" key="6">
    <source>
        <dbReference type="ARBA" id="ARBA00022691"/>
    </source>
</evidence>
<dbReference type="RefSeq" id="XP_026272688.1">
    <property type="nucleotide sequence ID" value="XM_026416903.2"/>
</dbReference>